<evidence type="ECO:0000313" key="6">
    <source>
        <dbReference type="Proteomes" id="UP000011543"/>
    </source>
</evidence>
<dbReference type="SUPFAM" id="SSF50998">
    <property type="entry name" value="Quinoprotein alcohol dehydrogenase-like"/>
    <property type="match status" value="2"/>
</dbReference>
<reference evidence="3" key="4">
    <citation type="submission" date="2016-09" db="EMBL/GenBank/DDBJ databases">
        <authorList>
            <person name="Pfeiffer F."/>
        </authorList>
    </citation>
    <scope>NUCLEOTIDE SEQUENCE</scope>
    <source>
        <strain evidence="3">ATCC 43099</strain>
    </source>
</reference>
<gene>
    <name evidence="3" type="ordered locus">Nmag_2689</name>
    <name evidence="4" type="ORF">C500_06951</name>
</gene>
<dbReference type="InterPro" id="IPR011047">
    <property type="entry name" value="Quinoprotein_ADH-like_sf"/>
</dbReference>
<dbReference type="InterPro" id="IPR002372">
    <property type="entry name" value="PQQ_rpt_dom"/>
</dbReference>
<dbReference type="RefSeq" id="WP_004215063.1">
    <property type="nucleotide sequence ID" value="NC_013922.1"/>
</dbReference>
<proteinExistence type="predicted"/>
<dbReference type="HOGENOM" id="CLU_675451_0_0_2"/>
<organism evidence="3 5">
    <name type="scientific">Natrialba magadii (strain ATCC 43099 / DSM 3394 / CCM 3739 / CIP 104546 / IAM 13178 / JCM 8861 / NBRC 102185 / NCIMB 2190 / MS3)</name>
    <name type="common">Natronobacterium magadii</name>
    <dbReference type="NCBI Taxonomy" id="547559"/>
    <lineage>
        <taxon>Archaea</taxon>
        <taxon>Methanobacteriati</taxon>
        <taxon>Methanobacteriota</taxon>
        <taxon>Stenosarchaea group</taxon>
        <taxon>Halobacteria</taxon>
        <taxon>Halobacteriales</taxon>
        <taxon>Natrialbaceae</taxon>
        <taxon>Natrialba</taxon>
    </lineage>
</organism>
<dbReference type="EMBL" id="CP001932">
    <property type="protein sequence ID" value="ADD06245.1"/>
    <property type="molecule type" value="Genomic_DNA"/>
</dbReference>
<feature type="domain" description="Pyrrolo-quinoline quinone repeat" evidence="2">
    <location>
        <begin position="77"/>
        <end position="134"/>
    </location>
</feature>
<reference evidence="5" key="1">
    <citation type="submission" date="2010-02" db="EMBL/GenBank/DDBJ databases">
        <title>Complete sequence of chromosome of Natrialba magadii ATCC 43099.</title>
        <authorList>
            <consortium name="US DOE Joint Genome Institute"/>
            <person name="Lucas S."/>
            <person name="Copeland A."/>
            <person name="Lapidus A."/>
            <person name="Cheng J.-F."/>
            <person name="Bruce D."/>
            <person name="Goodwin L."/>
            <person name="Pitluck S."/>
            <person name="Davenport K."/>
            <person name="Saunders E."/>
            <person name="Detter J.C."/>
            <person name="Han C."/>
            <person name="Tapia R."/>
            <person name="Land M."/>
            <person name="Hauser L."/>
            <person name="Kyrpides N."/>
            <person name="Mikhailova N."/>
            <person name="De Castro R.E."/>
            <person name="Maupin-Furlow J.A."/>
            <person name="Woyke T."/>
        </authorList>
    </citation>
    <scope>NUCLEOTIDE SEQUENCE [LARGE SCALE GENOMIC DNA]</scope>
    <source>
        <strain evidence="5">ATCC 43099 / DSM 3394 / CCM 3739 / CIP 104546 / IAM 13178 / JCM 8861 / NBRC 102185 / NCIMB 2190 / MS3</strain>
    </source>
</reference>
<evidence type="ECO:0000313" key="3">
    <source>
        <dbReference type="EMBL" id="ADD06245.1"/>
    </source>
</evidence>
<evidence type="ECO:0000259" key="2">
    <source>
        <dbReference type="Pfam" id="PF13360"/>
    </source>
</evidence>
<dbReference type="PANTHER" id="PTHR34512">
    <property type="entry name" value="CELL SURFACE PROTEIN"/>
    <property type="match status" value="1"/>
</dbReference>
<evidence type="ECO:0000313" key="4">
    <source>
        <dbReference type="EMBL" id="ELY31041.1"/>
    </source>
</evidence>
<dbReference type="AlphaFoldDB" id="D3SZ53"/>
<protein>
    <submittedName>
        <fullName evidence="3">PQQ repeat protein</fullName>
    </submittedName>
    <submittedName>
        <fullName evidence="4">Pyrrolo-quinoline quinone</fullName>
    </submittedName>
</protein>
<dbReference type="GeneID" id="8825544"/>
<dbReference type="PaxDb" id="547559-Nmag_2689"/>
<dbReference type="PATRIC" id="fig|547559.17.peg.1351"/>
<dbReference type="KEGG" id="nmg:Nmag_2689"/>
<reference evidence="3 5" key="2">
    <citation type="journal article" date="2012" name="BMC Genomics">
        <title>A comparative genomics perspective on the genetic content of the alkaliphilic haloarchaeon Natrialba magadii ATCC 43099T.</title>
        <authorList>
            <person name="Siddaramappa S."/>
            <person name="Challacombe J.F."/>
            <person name="Decastro R.E."/>
            <person name="Pfeiffer F."/>
            <person name="Sastre D.E."/>
            <person name="Gimenez M.I."/>
            <person name="Paggi R.A."/>
            <person name="Detter J.C."/>
            <person name="Davenport K.W."/>
            <person name="Goodwin L.A."/>
            <person name="Kyrpides N."/>
            <person name="Tapia R."/>
            <person name="Pitluck S."/>
            <person name="Lucas S."/>
            <person name="Woyke T."/>
            <person name="Maupin-Furlow J.A."/>
        </authorList>
    </citation>
    <scope>NUCLEOTIDE SEQUENCE [LARGE SCALE GENOMIC DNA]</scope>
    <source>
        <strain evidence="3">ATCC 43099</strain>
        <strain evidence="5">ATCC 43099 / DSM 3394 / CCM 3739 / CIP 104546 / IAM 13178 / JCM 8861 / NBRC 102185 / NCIMB 2190 / MS3</strain>
    </source>
</reference>
<keyword evidence="5" id="KW-1185">Reference proteome</keyword>
<reference evidence="4 6" key="3">
    <citation type="journal article" date="2014" name="PLoS Genet.">
        <title>Phylogenetically driven sequencing of extremely halophilic archaea reveals strategies for static and dynamic osmo-response.</title>
        <authorList>
            <person name="Becker E.A."/>
            <person name="Seitzer P.M."/>
            <person name="Tritt A."/>
            <person name="Larsen D."/>
            <person name="Krusor M."/>
            <person name="Yao A.I."/>
            <person name="Wu D."/>
            <person name="Madern D."/>
            <person name="Eisen J.A."/>
            <person name="Darling A.E."/>
            <person name="Facciotti M.T."/>
        </authorList>
    </citation>
    <scope>NUCLEOTIDE SEQUENCE [LARGE SCALE GENOMIC DNA]</scope>
    <source>
        <strain evidence="6">ATCC 43099 / DSM 3394 / CCM 3739 / CIP 104546 / IAM 13178 / JCM 8861 / NBRC 102185 / NCIMB 2190 / MS3</strain>
        <strain evidence="4">MS-3</strain>
    </source>
</reference>
<dbReference type="Pfam" id="PF13360">
    <property type="entry name" value="PQQ_2"/>
    <property type="match status" value="2"/>
</dbReference>
<name>D3SZ53_NATMM</name>
<accession>D3SZ53</accession>
<dbReference type="eggNOG" id="arCOG02482">
    <property type="taxonomic scope" value="Archaea"/>
</dbReference>
<dbReference type="InterPro" id="IPR015943">
    <property type="entry name" value="WD40/YVTN_repeat-like_dom_sf"/>
</dbReference>
<feature type="compositionally biased region" description="Basic and acidic residues" evidence="1">
    <location>
        <begin position="32"/>
        <end position="41"/>
    </location>
</feature>
<sequence>MRRRPFLVAASATTVGLAGCTSAQERLGDVRRSAPERRVEADWQPGPGTWAEDDYGPANRRYNPHATPPRTEPEIDWRYDLEDPLGDGSLVVANETVYVTTSHRLVALDAADGTLQWDHDLDSAARLKYVDGRLYQLHRDLQESTLVARSPTGDEQWRATVPDQLTGVHEQHGYVFVAGRNRYWTLHADTGEIVRDRELWVRNMASANGILYAAFSGLLASYEADSRTLTERWRVQSQPAAEAGPPTIAAEQLYVPQYHSPDDTATIIVSSVDGETQHSIELEYGSVAITAAESGPIVSPVATSGAALLALDPDGSRRWSAEVSGAAGAIVADGTVYAGDPLTAMDADSGDRLWEWDGGRDGDDAVETARFAVADSTLYASTADNHIVALRE</sequence>
<dbReference type="Gene3D" id="2.130.10.10">
    <property type="entry name" value="YVTN repeat-like/Quinoprotein amine dehydrogenase"/>
    <property type="match status" value="2"/>
</dbReference>
<dbReference type="InterPro" id="IPR018391">
    <property type="entry name" value="PQQ_b-propeller_rpt"/>
</dbReference>
<dbReference type="Proteomes" id="UP000011543">
    <property type="component" value="Unassembled WGS sequence"/>
</dbReference>
<evidence type="ECO:0000313" key="5">
    <source>
        <dbReference type="Proteomes" id="UP000001879"/>
    </source>
</evidence>
<dbReference type="SMART" id="SM00564">
    <property type="entry name" value="PQQ"/>
    <property type="match status" value="4"/>
</dbReference>
<dbReference type="OrthoDB" id="8638at2157"/>
<dbReference type="PROSITE" id="PS51257">
    <property type="entry name" value="PROKAR_LIPOPROTEIN"/>
    <property type="match status" value="1"/>
</dbReference>
<evidence type="ECO:0000256" key="1">
    <source>
        <dbReference type="SAM" id="MobiDB-lite"/>
    </source>
</evidence>
<feature type="region of interest" description="Disordered" evidence="1">
    <location>
        <begin position="32"/>
        <end position="73"/>
    </location>
</feature>
<dbReference type="EMBL" id="AOHS01000028">
    <property type="protein sequence ID" value="ELY31041.1"/>
    <property type="molecule type" value="Genomic_DNA"/>
</dbReference>
<dbReference type="Proteomes" id="UP000001879">
    <property type="component" value="Chromosome"/>
</dbReference>
<dbReference type="PANTHER" id="PTHR34512:SF30">
    <property type="entry name" value="OUTER MEMBRANE PROTEIN ASSEMBLY FACTOR BAMB"/>
    <property type="match status" value="1"/>
</dbReference>
<feature type="domain" description="Pyrrolo-quinoline quinone repeat" evidence="2">
    <location>
        <begin position="301"/>
        <end position="391"/>
    </location>
</feature>